<dbReference type="InterPro" id="IPR017039">
    <property type="entry name" value="Virul_fac_BrkB"/>
</dbReference>
<feature type="transmembrane region" description="Helical" evidence="6">
    <location>
        <begin position="149"/>
        <end position="172"/>
    </location>
</feature>
<sequence length="260" mass="28143">MRLVALSREKRVTANAASLAFYAFDVVVALVVLSYALLTQFQDSGALAQTLHVLTGVTTSEFRRTVERAGGSAPGRGRAVALAVLISTWSSLRLFRAIEGVFSEIYDIRQERSLTRHLVDSLFVWVAVTLTVGVMGLVGSLFLFRTTGLLWTVLGPVVLWASLCLLFLPLYYTFSGGETAVSEVLPGTAVAASGWTVSAIALRLYVNVSSSVDLYGLVGALLLVLTWLYVVGLSIVLGVVLNAQLADRIEADTDWYLFDE</sequence>
<accession>A0AA41G1L7</accession>
<feature type="transmembrane region" description="Helical" evidence="6">
    <location>
        <begin position="122"/>
        <end position="143"/>
    </location>
</feature>
<protein>
    <submittedName>
        <fullName evidence="7">YihY/virulence factor BrkB family protein</fullName>
    </submittedName>
</protein>
<keyword evidence="4 6" id="KW-1133">Transmembrane helix</keyword>
<dbReference type="Proteomes" id="UP001166304">
    <property type="component" value="Unassembled WGS sequence"/>
</dbReference>
<dbReference type="GO" id="GO:0005886">
    <property type="term" value="C:plasma membrane"/>
    <property type="evidence" value="ECO:0007669"/>
    <property type="project" value="UniProtKB-SubCell"/>
</dbReference>
<evidence type="ECO:0000256" key="1">
    <source>
        <dbReference type="ARBA" id="ARBA00004651"/>
    </source>
</evidence>
<gene>
    <name evidence="7" type="ORF">KTS37_09000</name>
</gene>
<comment type="caution">
    <text evidence="7">The sequence shown here is derived from an EMBL/GenBank/DDBJ whole genome shotgun (WGS) entry which is preliminary data.</text>
</comment>
<name>A0AA41G1L7_9EURY</name>
<dbReference type="RefSeq" id="WP_162413109.1">
    <property type="nucleotide sequence ID" value="NZ_JAHQXE010000002.1"/>
</dbReference>
<evidence type="ECO:0000313" key="7">
    <source>
        <dbReference type="EMBL" id="MBV0901924.1"/>
    </source>
</evidence>
<evidence type="ECO:0000256" key="3">
    <source>
        <dbReference type="ARBA" id="ARBA00022692"/>
    </source>
</evidence>
<feature type="transmembrane region" description="Helical" evidence="6">
    <location>
        <begin position="184"/>
        <end position="206"/>
    </location>
</feature>
<evidence type="ECO:0000313" key="8">
    <source>
        <dbReference type="Proteomes" id="UP001166304"/>
    </source>
</evidence>
<evidence type="ECO:0000256" key="6">
    <source>
        <dbReference type="SAM" id="Phobius"/>
    </source>
</evidence>
<proteinExistence type="predicted"/>
<feature type="transmembrane region" description="Helical" evidence="6">
    <location>
        <begin position="218"/>
        <end position="241"/>
    </location>
</feature>
<evidence type="ECO:0000256" key="2">
    <source>
        <dbReference type="ARBA" id="ARBA00022475"/>
    </source>
</evidence>
<dbReference type="PIRSF" id="PIRSF035875">
    <property type="entry name" value="RNase_BN"/>
    <property type="match status" value="1"/>
</dbReference>
<evidence type="ECO:0000256" key="4">
    <source>
        <dbReference type="ARBA" id="ARBA00022989"/>
    </source>
</evidence>
<keyword evidence="3 6" id="KW-0812">Transmembrane</keyword>
<keyword evidence="5 6" id="KW-0472">Membrane</keyword>
<dbReference type="PANTHER" id="PTHR30213">
    <property type="entry name" value="INNER MEMBRANE PROTEIN YHJD"/>
    <property type="match status" value="1"/>
</dbReference>
<evidence type="ECO:0000256" key="5">
    <source>
        <dbReference type="ARBA" id="ARBA00023136"/>
    </source>
</evidence>
<dbReference type="PANTHER" id="PTHR30213:SF0">
    <property type="entry name" value="UPF0761 MEMBRANE PROTEIN YIHY"/>
    <property type="match status" value="1"/>
</dbReference>
<organism evidence="7 8">
    <name type="scientific">Haloarcula salina</name>
    <dbReference type="NCBI Taxonomy" id="1429914"/>
    <lineage>
        <taxon>Archaea</taxon>
        <taxon>Methanobacteriati</taxon>
        <taxon>Methanobacteriota</taxon>
        <taxon>Stenosarchaea group</taxon>
        <taxon>Halobacteria</taxon>
        <taxon>Halobacteriales</taxon>
        <taxon>Haloarculaceae</taxon>
        <taxon>Haloarcula</taxon>
    </lineage>
</organism>
<comment type="subcellular location">
    <subcellularLocation>
        <location evidence="1">Cell membrane</location>
        <topology evidence="1">Multi-pass membrane protein</topology>
    </subcellularLocation>
</comment>
<dbReference type="Pfam" id="PF03631">
    <property type="entry name" value="Virul_fac_BrkB"/>
    <property type="match status" value="1"/>
</dbReference>
<keyword evidence="2" id="KW-1003">Cell membrane</keyword>
<reference evidence="7" key="1">
    <citation type="submission" date="2021-06" db="EMBL/GenBank/DDBJ databases">
        <title>New haloarchaea isolates fom saline soil.</title>
        <authorList>
            <person name="Duran-Viseras A."/>
            <person name="Sanchez-Porro C.S."/>
            <person name="Ventosa A."/>
        </authorList>
    </citation>
    <scope>NUCLEOTIDE SEQUENCE</scope>
    <source>
        <strain evidence="7">JCM 18369</strain>
    </source>
</reference>
<dbReference type="AlphaFoldDB" id="A0AA41G1L7"/>
<keyword evidence="8" id="KW-1185">Reference proteome</keyword>
<feature type="transmembrane region" description="Helical" evidence="6">
    <location>
        <begin position="12"/>
        <end position="38"/>
    </location>
</feature>
<dbReference type="EMBL" id="JAHQXE010000002">
    <property type="protein sequence ID" value="MBV0901924.1"/>
    <property type="molecule type" value="Genomic_DNA"/>
</dbReference>